<reference evidence="2" key="1">
    <citation type="submission" date="2024-04" db="EMBL/GenBank/DDBJ databases">
        <title>Mariniflexile litorale, isolated from the shallow sediments of the Sea of Japan.</title>
        <authorList>
            <person name="Romanenko L."/>
            <person name="Isaeva M."/>
        </authorList>
    </citation>
    <scope>NUCLEOTIDE SEQUENCE [LARGE SCALE GENOMIC DNA]</scope>
    <source>
        <strain evidence="2">KMM 9835</strain>
    </source>
</reference>
<keyword evidence="3" id="KW-1185">Reference proteome</keyword>
<protein>
    <submittedName>
        <fullName evidence="2">YegP family protein</fullName>
    </submittedName>
</protein>
<dbReference type="InterPro" id="IPR010879">
    <property type="entry name" value="DUF1508"/>
</dbReference>
<dbReference type="Pfam" id="PF07411">
    <property type="entry name" value="DUF1508"/>
    <property type="match status" value="2"/>
</dbReference>
<name>A0AAU7ED74_9FLAO</name>
<dbReference type="RefSeq" id="WP_308992089.1">
    <property type="nucleotide sequence ID" value="NZ_CP155618.1"/>
</dbReference>
<evidence type="ECO:0000313" key="3">
    <source>
        <dbReference type="Proteomes" id="UP001224325"/>
    </source>
</evidence>
<dbReference type="Gene3D" id="2.30.29.80">
    <property type="match status" value="1"/>
</dbReference>
<dbReference type="EMBL" id="CP155618">
    <property type="protein sequence ID" value="XBL14112.1"/>
    <property type="molecule type" value="Genomic_DNA"/>
</dbReference>
<organism evidence="2 3">
    <name type="scientific">Mariniflexile litorale</name>
    <dbReference type="NCBI Taxonomy" id="3045158"/>
    <lineage>
        <taxon>Bacteria</taxon>
        <taxon>Pseudomonadati</taxon>
        <taxon>Bacteroidota</taxon>
        <taxon>Flavobacteriia</taxon>
        <taxon>Flavobacteriales</taxon>
        <taxon>Flavobacteriaceae</taxon>
        <taxon>Mariniflexile</taxon>
    </lineage>
</organism>
<feature type="domain" description="DUF1508" evidence="1">
    <location>
        <begin position="61"/>
        <end position="107"/>
    </location>
</feature>
<accession>A0AAU7ED74</accession>
<dbReference type="PANTHER" id="PTHR40606:SF1">
    <property type="entry name" value="UPF0339 PROTEIN YEGP"/>
    <property type="match status" value="1"/>
</dbReference>
<evidence type="ECO:0000259" key="1">
    <source>
        <dbReference type="Pfam" id="PF07411"/>
    </source>
</evidence>
<feature type="domain" description="DUF1508" evidence="1">
    <location>
        <begin position="9"/>
        <end position="56"/>
    </location>
</feature>
<dbReference type="Proteomes" id="UP001224325">
    <property type="component" value="Chromosome"/>
</dbReference>
<dbReference type="KEGG" id="mlil:QLS71_017560"/>
<proteinExistence type="predicted"/>
<evidence type="ECO:0000313" key="2">
    <source>
        <dbReference type="EMBL" id="XBL14112.1"/>
    </source>
</evidence>
<dbReference type="InterPro" id="IPR036913">
    <property type="entry name" value="YegP-like_sf"/>
</dbReference>
<dbReference type="SUPFAM" id="SSF160113">
    <property type="entry name" value="YegP-like"/>
    <property type="match status" value="2"/>
</dbReference>
<dbReference type="InterPro" id="IPR051141">
    <property type="entry name" value="UPF0339_domain"/>
</dbReference>
<dbReference type="AlphaFoldDB" id="A0AAU7ED74"/>
<dbReference type="PANTHER" id="PTHR40606">
    <property type="match status" value="1"/>
</dbReference>
<sequence>MAKFEIYKDKKSEFRFRLKAGNGQNILASEGYTAKSGCTNGIESVKKNSTDDSRYERLQSKSGSPYFNLKAANNQVIGTSEMYSSNSAMENGISSVKNNAPTASIEDLT</sequence>
<gene>
    <name evidence="2" type="ORF">QLS71_017560</name>
</gene>